<dbReference type="KEGG" id="ans:ArsFIN_51520"/>
<reference evidence="2 4" key="2">
    <citation type="submission" date="2019-03" db="EMBL/GenBank/DDBJ databases">
        <title>Long-read sequencing reveals hyperdense prophage content in a complex bacterial symbiont genome.</title>
        <authorList>
            <person name="Frost C.L."/>
            <person name="Siozios S."/>
            <person name="Nadal-Jimenez P."/>
            <person name="Brockhurst M.A."/>
            <person name="King K.C."/>
            <person name="Darby A.C."/>
            <person name="Hurst G.D.D."/>
        </authorList>
    </citation>
    <scope>NUCLEOTIDE SEQUENCE [LARGE SCALE GENOMIC DNA]</scope>
    <source>
        <strain evidence="2 4">FIN</strain>
        <plasmid evidence="2">pArsFIN8</plasmid>
        <plasmid evidence="4">parsfin8</plasmid>
    </source>
</reference>
<organism evidence="1">
    <name type="scientific">Arsenophonus nasoniae</name>
    <name type="common">son-killer infecting Nasonia vitripennis</name>
    <dbReference type="NCBI Taxonomy" id="638"/>
    <lineage>
        <taxon>Bacteria</taxon>
        <taxon>Pseudomonadati</taxon>
        <taxon>Pseudomonadota</taxon>
        <taxon>Gammaproteobacteria</taxon>
        <taxon>Enterobacterales</taxon>
        <taxon>Morganellaceae</taxon>
        <taxon>Arsenophonus</taxon>
    </lineage>
</organism>
<sequence>MWVLIFTMFSTPYSTNNFASIHTPEFKTEQGCQLAAKEFRNNFENESLNYLKPVAK</sequence>
<gene>
    <name evidence="1" type="ORF">ARN_09420</name>
    <name evidence="2" type="ORF">ArsFIN_51520</name>
    <name evidence="3" type="ORF">QE258_23780</name>
</gene>
<name>D2TXV2_9GAMM</name>
<accession>D2TXV2</accession>
<evidence type="ECO:0000313" key="1">
    <source>
        <dbReference type="EMBL" id="CBA72227.1"/>
    </source>
</evidence>
<geneLocation type="plasmid" evidence="3 5">
    <name>paNv_CAN3</name>
</geneLocation>
<dbReference type="GeneID" id="96879178"/>
<dbReference type="Proteomes" id="UP000295134">
    <property type="component" value="Plasmid pArsFIN8"/>
</dbReference>
<reference evidence="1" key="1">
    <citation type="journal article" date="2010" name="Insect Mol. Biol.">
        <title>The draft genome sequence of Arsenophonus nasoniae, son-killer bacterium of Nasonia vitripennis, reveals genes associated with virulence and symbiosis.</title>
        <authorList>
            <person name="Wilkes T."/>
            <person name="Darby A.C."/>
            <person name="Choi J."/>
            <person name="Colborne J.K."/>
            <person name="Werren J.H."/>
            <person name="Hurst G.D.D."/>
        </authorList>
    </citation>
    <scope>NUCLEOTIDE SEQUENCE</scope>
</reference>
<evidence type="ECO:0000313" key="5">
    <source>
        <dbReference type="Proteomes" id="UP001177592"/>
    </source>
</evidence>
<keyword evidence="5" id="KW-1185">Reference proteome</keyword>
<dbReference type="AlphaFoldDB" id="D2TXV2"/>
<dbReference type="RefSeq" id="WP_155847022.1">
    <property type="nucleotide sequence ID" value="NZ_CP038620.1"/>
</dbReference>
<reference evidence="3" key="3">
    <citation type="submission" date="2023-04" db="EMBL/GenBank/DDBJ databases">
        <title>Genome dynamics across the evolutionary transition to endosymbiosis.</title>
        <authorList>
            <person name="Siozios S."/>
            <person name="Nadal-Jimenez P."/>
            <person name="Azagi T."/>
            <person name="Sprong H."/>
            <person name="Frost C.L."/>
            <person name="Parratt S.R."/>
            <person name="Taylor G."/>
            <person name="Brettell L."/>
            <person name="Lew K.C."/>
            <person name="Croft L."/>
            <person name="King K.C."/>
            <person name="Brockhurst M.A."/>
            <person name="Hypsa V."/>
            <person name="Novakova E."/>
            <person name="Darby A.C."/>
            <person name="Hurst G.D.D."/>
        </authorList>
    </citation>
    <scope>NUCLEOTIDE SEQUENCE</scope>
    <source>
        <strain evidence="3">ANv_CAN</strain>
        <plasmid evidence="3">paNv_CAN3</plasmid>
    </source>
</reference>
<evidence type="ECO:0000313" key="2">
    <source>
        <dbReference type="EMBL" id="QBY46541.1"/>
    </source>
</evidence>
<dbReference type="EMBL" id="CP038620">
    <property type="protein sequence ID" value="QBY46541.1"/>
    <property type="molecule type" value="Genomic_DNA"/>
</dbReference>
<geneLocation type="plasmid" evidence="2">
    <name>pArsFIN8</name>
</geneLocation>
<evidence type="ECO:0000313" key="3">
    <source>
        <dbReference type="EMBL" id="WGM08312.1"/>
    </source>
</evidence>
<dbReference type="EMBL" id="CP123526">
    <property type="protein sequence ID" value="WGM08312.1"/>
    <property type="molecule type" value="Genomic_DNA"/>
</dbReference>
<dbReference type="Proteomes" id="UP001177592">
    <property type="component" value="Plasmid paNv_CAN3"/>
</dbReference>
<evidence type="ECO:0000313" key="4">
    <source>
        <dbReference type="Proteomes" id="UP000295134"/>
    </source>
</evidence>
<dbReference type="EMBL" id="FN545175">
    <property type="protein sequence ID" value="CBA72227.1"/>
    <property type="molecule type" value="Genomic_DNA"/>
</dbReference>
<keyword evidence="2" id="KW-0614">Plasmid</keyword>
<geneLocation type="plasmid" evidence="4">
    <name>parsfin8</name>
</geneLocation>
<proteinExistence type="predicted"/>
<protein>
    <submittedName>
        <fullName evidence="1">Uncharacterized protein</fullName>
    </submittedName>
</protein>